<organism evidence="1 2">
    <name type="scientific">Dillenia turbinata</name>
    <dbReference type="NCBI Taxonomy" id="194707"/>
    <lineage>
        <taxon>Eukaryota</taxon>
        <taxon>Viridiplantae</taxon>
        <taxon>Streptophyta</taxon>
        <taxon>Embryophyta</taxon>
        <taxon>Tracheophyta</taxon>
        <taxon>Spermatophyta</taxon>
        <taxon>Magnoliopsida</taxon>
        <taxon>eudicotyledons</taxon>
        <taxon>Gunneridae</taxon>
        <taxon>Pentapetalae</taxon>
        <taxon>Dilleniales</taxon>
        <taxon>Dilleniaceae</taxon>
        <taxon>Dillenia</taxon>
    </lineage>
</organism>
<accession>A0AAN8YT29</accession>
<gene>
    <name evidence="1" type="ORF">RJ641_023703</name>
</gene>
<reference evidence="1 2" key="1">
    <citation type="submission" date="2023-12" db="EMBL/GenBank/DDBJ databases">
        <title>A high-quality genome assembly for Dillenia turbinata (Dilleniales).</title>
        <authorList>
            <person name="Chanderbali A."/>
        </authorList>
    </citation>
    <scope>NUCLEOTIDE SEQUENCE [LARGE SCALE GENOMIC DNA]</scope>
    <source>
        <strain evidence="1">LSX21</strain>
        <tissue evidence="1">Leaf</tissue>
    </source>
</reference>
<name>A0AAN8YT29_9MAGN</name>
<dbReference type="Proteomes" id="UP001370490">
    <property type="component" value="Unassembled WGS sequence"/>
</dbReference>
<dbReference type="InterPro" id="IPR025886">
    <property type="entry name" value="PP2-like"/>
</dbReference>
<dbReference type="PANTHER" id="PTHR32278">
    <property type="entry name" value="F-BOX DOMAIN-CONTAINING PROTEIN"/>
    <property type="match status" value="1"/>
</dbReference>
<evidence type="ECO:0000313" key="1">
    <source>
        <dbReference type="EMBL" id="KAK6911610.1"/>
    </source>
</evidence>
<proteinExistence type="predicted"/>
<dbReference type="EMBL" id="JBAMMX010000028">
    <property type="protein sequence ID" value="KAK6911610.1"/>
    <property type="molecule type" value="Genomic_DNA"/>
</dbReference>
<keyword evidence="2" id="KW-1185">Reference proteome</keyword>
<evidence type="ECO:0000313" key="2">
    <source>
        <dbReference type="Proteomes" id="UP001370490"/>
    </source>
</evidence>
<comment type="caution">
    <text evidence="1">The sequence shown here is derived from an EMBL/GenBank/DDBJ whole genome shotgun (WGS) entry which is preliminary data.</text>
</comment>
<dbReference type="AlphaFoldDB" id="A0AAN8YT29"/>
<sequence length="252" mass="28849">MLPLSSAVRPVAESDDVWEKFLPSDYKEILSRLVSPVMFSSKKELFHRLCNQRLMDEGRKSFALERSSGGKSFILSAKELQITWGNDPMYWSWNSIPESRFPKVAELRTMYWLEITGKLSTRTLSPNTNYRVYMIVKISNRAYGLDTMPSEVSVRVGNRVTNGTVYLHCGDISKQKMNCSFGLNGIHDSTSEVRGNEKSMIQREDGWMEIELGEFFRGEDNEEVKMSLKEVKGYHLKGGLIVEGIEVRPMII</sequence>
<dbReference type="Pfam" id="PF14299">
    <property type="entry name" value="PP2"/>
    <property type="match status" value="1"/>
</dbReference>
<protein>
    <submittedName>
        <fullName evidence="1">Phloem protein 2-like</fullName>
    </submittedName>
</protein>
<dbReference type="PANTHER" id="PTHR32278:SF15">
    <property type="entry name" value="F-BOX PROTEIN PP2-B13-RELATED"/>
    <property type="match status" value="1"/>
</dbReference>